<dbReference type="Pfam" id="PF03544">
    <property type="entry name" value="TonB_C"/>
    <property type="match status" value="1"/>
</dbReference>
<comment type="subcellular location">
    <subcellularLocation>
        <location evidence="1">Membrane</location>
        <topology evidence="1">Single-pass membrane protein</topology>
    </subcellularLocation>
</comment>
<name>A0A6J4TCS2_9SPHN</name>
<dbReference type="InterPro" id="IPR006260">
    <property type="entry name" value="TonB/TolA_C"/>
</dbReference>
<feature type="domain" description="TonB C-terminal" evidence="5">
    <location>
        <begin position="34"/>
        <end position="92"/>
    </location>
</feature>
<evidence type="ECO:0000256" key="1">
    <source>
        <dbReference type="ARBA" id="ARBA00004167"/>
    </source>
</evidence>
<dbReference type="InterPro" id="IPR037682">
    <property type="entry name" value="TonB_C"/>
</dbReference>
<dbReference type="GO" id="GO:0016020">
    <property type="term" value="C:membrane"/>
    <property type="evidence" value="ECO:0007669"/>
    <property type="project" value="UniProtKB-SubCell"/>
</dbReference>
<evidence type="ECO:0000259" key="5">
    <source>
        <dbReference type="Pfam" id="PF03544"/>
    </source>
</evidence>
<reference evidence="6" key="1">
    <citation type="submission" date="2020-02" db="EMBL/GenBank/DDBJ databases">
        <authorList>
            <person name="Meier V. D."/>
        </authorList>
    </citation>
    <scope>NUCLEOTIDE SEQUENCE</scope>
    <source>
        <strain evidence="6">AVDCRST_MAG09</strain>
    </source>
</reference>
<dbReference type="NCBIfam" id="TIGR01352">
    <property type="entry name" value="tonB_Cterm"/>
    <property type="match status" value="1"/>
</dbReference>
<dbReference type="RefSeq" id="WP_294174243.1">
    <property type="nucleotide sequence ID" value="NZ_CADCVZ010000055.1"/>
</dbReference>
<evidence type="ECO:0000256" key="3">
    <source>
        <dbReference type="ARBA" id="ARBA00022989"/>
    </source>
</evidence>
<dbReference type="Gene3D" id="3.30.1150.10">
    <property type="match status" value="1"/>
</dbReference>
<organism evidence="6">
    <name type="scientific">uncultured Sphingomonas sp</name>
    <dbReference type="NCBI Taxonomy" id="158754"/>
    <lineage>
        <taxon>Bacteria</taxon>
        <taxon>Pseudomonadati</taxon>
        <taxon>Pseudomonadota</taxon>
        <taxon>Alphaproteobacteria</taxon>
        <taxon>Sphingomonadales</taxon>
        <taxon>Sphingomonadaceae</taxon>
        <taxon>Sphingomonas</taxon>
        <taxon>environmental samples</taxon>
    </lineage>
</organism>
<keyword evidence="4" id="KW-0472">Membrane</keyword>
<keyword evidence="3" id="KW-1133">Transmembrane helix</keyword>
<dbReference type="AlphaFoldDB" id="A0A6J4TCS2"/>
<dbReference type="SUPFAM" id="SSF74653">
    <property type="entry name" value="TolA/TonB C-terminal domain"/>
    <property type="match status" value="1"/>
</dbReference>
<gene>
    <name evidence="6" type="ORF">AVDCRST_MAG09-1985</name>
</gene>
<sequence length="106" mass="10921">PPPPPAAARVSRASAARYLGGGLVDADNAGGRFAGSVGVRFTVLPNGRTGNCRVTRSSGNPGLDGTTCNLLQQRLRFVPATNDDGQAVASEVGSVYTWGRTPGRPR</sequence>
<accession>A0A6J4TCS2</accession>
<protein>
    <recommendedName>
        <fullName evidence="5">TonB C-terminal domain-containing protein</fullName>
    </recommendedName>
</protein>
<dbReference type="EMBL" id="CADCVZ010000055">
    <property type="protein sequence ID" value="CAA9519951.1"/>
    <property type="molecule type" value="Genomic_DNA"/>
</dbReference>
<evidence type="ECO:0000256" key="4">
    <source>
        <dbReference type="ARBA" id="ARBA00023136"/>
    </source>
</evidence>
<evidence type="ECO:0000313" key="6">
    <source>
        <dbReference type="EMBL" id="CAA9519951.1"/>
    </source>
</evidence>
<dbReference type="GO" id="GO:0055085">
    <property type="term" value="P:transmembrane transport"/>
    <property type="evidence" value="ECO:0007669"/>
    <property type="project" value="InterPro"/>
</dbReference>
<feature type="non-terminal residue" evidence="6">
    <location>
        <position position="1"/>
    </location>
</feature>
<proteinExistence type="predicted"/>
<keyword evidence="2" id="KW-0812">Transmembrane</keyword>
<evidence type="ECO:0000256" key="2">
    <source>
        <dbReference type="ARBA" id="ARBA00022692"/>
    </source>
</evidence>